<evidence type="ECO:0000256" key="9">
    <source>
        <dbReference type="ARBA" id="ARBA00023065"/>
    </source>
</evidence>
<geneLocation type="plasmid" evidence="12">
    <name>unnamed5</name>
</geneLocation>
<evidence type="ECO:0000256" key="3">
    <source>
        <dbReference type="ARBA" id="ARBA00022538"/>
    </source>
</evidence>
<keyword evidence="2 11" id="KW-1003">Cell membrane</keyword>
<evidence type="ECO:0000256" key="5">
    <source>
        <dbReference type="ARBA" id="ARBA00022741"/>
    </source>
</evidence>
<keyword evidence="6 11" id="KW-0067">ATP-binding</keyword>
<keyword evidence="9 11" id="KW-0406">Ion transport</keyword>
<evidence type="ECO:0000256" key="2">
    <source>
        <dbReference type="ARBA" id="ARBA00022475"/>
    </source>
</evidence>
<evidence type="ECO:0000256" key="11">
    <source>
        <dbReference type="HAMAP-Rule" id="MF_00276"/>
    </source>
</evidence>
<dbReference type="GO" id="GO:0005886">
    <property type="term" value="C:plasma membrane"/>
    <property type="evidence" value="ECO:0007669"/>
    <property type="project" value="UniProtKB-SubCell"/>
</dbReference>
<evidence type="ECO:0000256" key="8">
    <source>
        <dbReference type="ARBA" id="ARBA00022989"/>
    </source>
</evidence>
<keyword evidence="1 11" id="KW-0813">Transport</keyword>
<dbReference type="Pfam" id="PF02669">
    <property type="entry name" value="KdpC"/>
    <property type="match status" value="1"/>
</dbReference>
<comment type="function">
    <text evidence="11">Part of the high-affinity ATP-driven potassium transport (or Kdp) system, which catalyzes the hydrolysis of ATP coupled with the electrogenic transport of potassium into the cytoplasm. This subunit acts as a catalytic chaperone that increases the ATP-binding affinity of the ATP-hydrolyzing subunit KdpB by the formation of a transient KdpB/KdpC/ATP ternary complex.</text>
</comment>
<dbReference type="EMBL" id="CP123390">
    <property type="protein sequence ID" value="XCC97932.1"/>
    <property type="molecule type" value="Genomic_DNA"/>
</dbReference>
<comment type="similarity">
    <text evidence="11">Belongs to the KdpC family.</text>
</comment>
<keyword evidence="3 11" id="KW-0633">Potassium transport</keyword>
<dbReference type="InterPro" id="IPR003820">
    <property type="entry name" value="KdpC"/>
</dbReference>
<dbReference type="GO" id="GO:0008556">
    <property type="term" value="F:P-type potassium transmembrane transporter activity"/>
    <property type="evidence" value="ECO:0007669"/>
    <property type="project" value="InterPro"/>
</dbReference>
<gene>
    <name evidence="11" type="primary">kdpC</name>
    <name evidence="12" type="ORF">PVT71_28530</name>
</gene>
<accession>A0AAU8ASM3</accession>
<evidence type="ECO:0000313" key="12">
    <source>
        <dbReference type="EMBL" id="XCC97932.1"/>
    </source>
</evidence>
<comment type="subunit">
    <text evidence="11">The system is composed of three essential subunits: KdpA, KdpB and KdpC.</text>
</comment>
<evidence type="ECO:0000256" key="7">
    <source>
        <dbReference type="ARBA" id="ARBA00022958"/>
    </source>
</evidence>
<evidence type="ECO:0000256" key="6">
    <source>
        <dbReference type="ARBA" id="ARBA00022840"/>
    </source>
</evidence>
<organism evidence="12">
    <name type="scientific">Alloyangia sp. H15</name>
    <dbReference type="NCBI Taxonomy" id="3029062"/>
    <lineage>
        <taxon>Bacteria</taxon>
        <taxon>Pseudomonadati</taxon>
        <taxon>Pseudomonadota</taxon>
        <taxon>Alphaproteobacteria</taxon>
        <taxon>Rhodobacterales</taxon>
        <taxon>Roseobacteraceae</taxon>
        <taxon>Alloyangia</taxon>
    </lineage>
</organism>
<dbReference type="AlphaFoldDB" id="A0AAU8ASM3"/>
<sequence>MSNFTSALRVALATMTLCVAGYTALVLTVAQLATPGTANGSLISRDDGGILGSRQIAQGFSQPRYIWPRPSAAGYDAGAAGGSNLSPANPVLTARAEARIAAEGGAGPTNPIPADLVTASGSGLDPHVTVEAALFQAGRVAEARRVPRSAVTEIVAAQAEPTPLSGARRVNVLALNLALDAALAAPAPRQ</sequence>
<keyword evidence="10 11" id="KW-0472">Membrane</keyword>
<comment type="subcellular location">
    <subcellularLocation>
        <location evidence="11">Cell membrane</location>
        <topology evidence="11">Single-pass membrane protein</topology>
    </subcellularLocation>
</comment>
<name>A0AAU8ASM3_9RHOB</name>
<keyword evidence="8 11" id="KW-1133">Transmembrane helix</keyword>
<dbReference type="HAMAP" id="MF_00276">
    <property type="entry name" value="KdpC"/>
    <property type="match status" value="1"/>
</dbReference>
<evidence type="ECO:0000256" key="4">
    <source>
        <dbReference type="ARBA" id="ARBA00022692"/>
    </source>
</evidence>
<proteinExistence type="inferred from homology"/>
<protein>
    <recommendedName>
        <fullName evidence="11">Potassium-transporting ATPase KdpC subunit</fullName>
    </recommendedName>
    <alternativeName>
        <fullName evidence="11">ATP phosphohydrolase [potassium-transporting] C chain</fullName>
    </alternativeName>
    <alternativeName>
        <fullName evidence="11">Potassium-binding and translocating subunit C</fullName>
    </alternativeName>
    <alternativeName>
        <fullName evidence="11">Potassium-translocating ATPase C chain</fullName>
    </alternativeName>
</protein>
<evidence type="ECO:0000256" key="10">
    <source>
        <dbReference type="ARBA" id="ARBA00023136"/>
    </source>
</evidence>
<dbReference type="GO" id="GO:0005524">
    <property type="term" value="F:ATP binding"/>
    <property type="evidence" value="ECO:0007669"/>
    <property type="project" value="UniProtKB-UniRule"/>
</dbReference>
<dbReference type="PIRSF" id="PIRSF001296">
    <property type="entry name" value="K_ATPase_KdpC"/>
    <property type="match status" value="1"/>
</dbReference>
<keyword evidence="5 11" id="KW-0547">Nucleotide-binding</keyword>
<dbReference type="PANTHER" id="PTHR30042:SF2">
    <property type="entry name" value="POTASSIUM-TRANSPORTING ATPASE KDPC SUBUNIT"/>
    <property type="match status" value="1"/>
</dbReference>
<dbReference type="PANTHER" id="PTHR30042">
    <property type="entry name" value="POTASSIUM-TRANSPORTING ATPASE C CHAIN"/>
    <property type="match status" value="1"/>
</dbReference>
<dbReference type="RefSeq" id="WP_353476809.1">
    <property type="nucleotide sequence ID" value="NZ_CP123390.1"/>
</dbReference>
<keyword evidence="12" id="KW-0614">Plasmid</keyword>
<reference evidence="12" key="1">
    <citation type="submission" date="2023-02" db="EMBL/GenBank/DDBJ databases">
        <title>Description and genomic characterization of Salipiger bruguierae sp. nov., isolated from the sediment of mangrove plant Bruguiera sexangula.</title>
        <authorList>
            <person name="Long M."/>
        </authorList>
    </citation>
    <scope>NUCLEOTIDE SEQUENCE</scope>
    <source>
        <strain evidence="12">H15</strain>
        <plasmid evidence="12">unnamed5</plasmid>
    </source>
</reference>
<evidence type="ECO:0000256" key="1">
    <source>
        <dbReference type="ARBA" id="ARBA00022448"/>
    </source>
</evidence>
<keyword evidence="7 11" id="KW-0630">Potassium</keyword>
<keyword evidence="4 11" id="KW-0812">Transmembrane</keyword>